<gene>
    <name evidence="1" type="ORF">ASU35_13030</name>
</gene>
<dbReference type="OrthoDB" id="1765300at2"/>
<evidence type="ECO:0008006" key="3">
    <source>
        <dbReference type="Google" id="ProtNLM"/>
    </source>
</evidence>
<proteinExistence type="predicted"/>
<organism evidence="1 2">
    <name type="scientific">Acetivibrio ethanolgignens</name>
    <dbReference type="NCBI Taxonomy" id="290052"/>
    <lineage>
        <taxon>Bacteria</taxon>
        <taxon>Bacillati</taxon>
        <taxon>Bacillota</taxon>
        <taxon>Clostridia</taxon>
        <taxon>Eubacteriales</taxon>
        <taxon>Oscillospiraceae</taxon>
        <taxon>Acetivibrio</taxon>
    </lineage>
</organism>
<keyword evidence="2" id="KW-1185">Reference proteome</keyword>
<dbReference type="RefSeq" id="WP_058353330.1">
    <property type="nucleotide sequence ID" value="NZ_CABMMD010000173.1"/>
</dbReference>
<name>A0A0V8QD25_9FIRM</name>
<evidence type="ECO:0000313" key="1">
    <source>
        <dbReference type="EMBL" id="KSV58436.1"/>
    </source>
</evidence>
<dbReference type="EMBL" id="LNAM01000173">
    <property type="protein sequence ID" value="KSV58436.1"/>
    <property type="molecule type" value="Genomic_DNA"/>
</dbReference>
<comment type="caution">
    <text evidence="1">The sequence shown here is derived from an EMBL/GenBank/DDBJ whole genome shotgun (WGS) entry which is preliminary data.</text>
</comment>
<dbReference type="Proteomes" id="UP000054874">
    <property type="component" value="Unassembled WGS sequence"/>
</dbReference>
<protein>
    <recommendedName>
        <fullName evidence="3">AP2/ERF domain-containing protein</fullName>
    </recommendedName>
</protein>
<sequence length="265" mass="30704">MLPGVYTTKKKNGDTLYRSSITCKGKHISLGSFPTEKAAHLAYKEALCLLNSGPEKLTLEDYRPGKHQLLFEKWVILLNLRDNGMYFKTPIYLKHKYFLYYLDAATQLKFAADDLFYYAEHKIMRRGGHLFVADFGMQVSILSRYGIKSFAVPGKDYLFANGDSTDFRYENIIIINKYNGVQKIEEKGRIFYLAKIHIRGDYIIGRFSTEAEAAVAYNKAADYLHQMGLKKQFTLNYISELNTQEYLKLYENILLPQKLQSLRFS</sequence>
<dbReference type="AlphaFoldDB" id="A0A0V8QD25"/>
<reference evidence="1 2" key="1">
    <citation type="submission" date="2015-11" db="EMBL/GenBank/DDBJ databases">
        <title>Butyribacter intestini gen. nov., sp. nov., a butyric acid-producing bacterium of the family Lachnospiraceae isolated from the human faeces.</title>
        <authorList>
            <person name="Zou Y."/>
            <person name="Xue W."/>
            <person name="Luo G."/>
            <person name="Lv M."/>
        </authorList>
    </citation>
    <scope>NUCLEOTIDE SEQUENCE [LARGE SCALE GENOMIC DNA]</scope>
    <source>
        <strain evidence="1 2">ACET-33324</strain>
    </source>
</reference>
<evidence type="ECO:0000313" key="2">
    <source>
        <dbReference type="Proteomes" id="UP000054874"/>
    </source>
</evidence>
<accession>A0A0V8QD25</accession>